<keyword evidence="2" id="KW-0479">Metal-binding</keyword>
<dbReference type="InterPro" id="IPR036010">
    <property type="entry name" value="2Fe-2S_ferredoxin-like_sf"/>
</dbReference>
<keyword evidence="5" id="KW-0411">Iron-sulfur</keyword>
<evidence type="ECO:0000256" key="5">
    <source>
        <dbReference type="ARBA" id="ARBA00023014"/>
    </source>
</evidence>
<protein>
    <submittedName>
        <fullName evidence="7">Aerobic-type carbon monoxide dehydrogenase, small subunit CoxS/CutS-like protein</fullName>
    </submittedName>
</protein>
<reference evidence="7 8" key="1">
    <citation type="journal article" date="2009" name="J. Bacteriol.">
        <title>Complete genome sequence of the anaerobic, protein-degrading hyperthermophilic crenarchaeon Desulfurococcus kamchatkensis.</title>
        <authorList>
            <person name="Ravin N.V."/>
            <person name="Mardanov A.V."/>
            <person name="Beletsky A.V."/>
            <person name="Kublanov I.V."/>
            <person name="Kolganova T.V."/>
            <person name="Lebedinsky A.V."/>
            <person name="Chernyh N.A."/>
            <person name="Bonch-Osmolovskaya E.A."/>
            <person name="Skryabin K.G."/>
        </authorList>
    </citation>
    <scope>NUCLEOTIDE SEQUENCE [LARGE SCALE GENOMIC DNA]</scope>
    <source>
        <strain evidence="8">DSM 18924 / JCM 16383 / VKM B-2413 / 1221n</strain>
    </source>
</reference>
<name>B8D4N3_DESA1</name>
<accession>B8D4N3</accession>
<proteinExistence type="predicted"/>
<evidence type="ECO:0000256" key="2">
    <source>
        <dbReference type="ARBA" id="ARBA00022723"/>
    </source>
</evidence>
<keyword evidence="3" id="KW-0560">Oxidoreductase</keyword>
<evidence type="ECO:0000313" key="8">
    <source>
        <dbReference type="Proteomes" id="UP000006903"/>
    </source>
</evidence>
<dbReference type="GO" id="GO:0046872">
    <property type="term" value="F:metal ion binding"/>
    <property type="evidence" value="ECO:0007669"/>
    <property type="project" value="UniProtKB-KW"/>
</dbReference>
<dbReference type="HOGENOM" id="CLU_052511_3_1_2"/>
<evidence type="ECO:0000256" key="3">
    <source>
        <dbReference type="ARBA" id="ARBA00023002"/>
    </source>
</evidence>
<sequence length="153" mass="16950">MLVRFRLNGRDIELDVPSNETLIDTLRLRLKVKSVKRGCERGECGSCTILLDGRPVTSCMLLTPQVNGRDVVTVEGLEGDPLFNQLVKSFIDNGAVQCGFCTPGILLTAWAAIRENRFRSMDDVARYLGNLCRCTGYIKIAKAVWNVASGVRK</sequence>
<dbReference type="PROSITE" id="PS00197">
    <property type="entry name" value="2FE2S_FER_1"/>
    <property type="match status" value="1"/>
</dbReference>
<dbReference type="GeneID" id="7171775"/>
<dbReference type="Pfam" id="PF01799">
    <property type="entry name" value="Fer2_2"/>
    <property type="match status" value="1"/>
</dbReference>
<organism evidence="7 8">
    <name type="scientific">Desulfurococcus amylolyticus (strain DSM 18924 / JCM 16383 / VKM B-2413 / 1221n)</name>
    <name type="common">Desulfurococcus kamchatkensis</name>
    <dbReference type="NCBI Taxonomy" id="490899"/>
    <lineage>
        <taxon>Archaea</taxon>
        <taxon>Thermoproteota</taxon>
        <taxon>Thermoprotei</taxon>
        <taxon>Desulfurococcales</taxon>
        <taxon>Desulfurococcaceae</taxon>
        <taxon>Desulfurococcus</taxon>
    </lineage>
</organism>
<dbReference type="CDD" id="cd00207">
    <property type="entry name" value="fer2"/>
    <property type="match status" value="1"/>
</dbReference>
<evidence type="ECO:0000256" key="1">
    <source>
        <dbReference type="ARBA" id="ARBA00022714"/>
    </source>
</evidence>
<dbReference type="EMBL" id="CP001140">
    <property type="protein sequence ID" value="ACL11064.1"/>
    <property type="molecule type" value="Genomic_DNA"/>
</dbReference>
<dbReference type="KEGG" id="dka:DKAM_0738"/>
<dbReference type="AlphaFoldDB" id="B8D4N3"/>
<feature type="domain" description="2Fe-2S ferredoxin-type" evidence="6">
    <location>
        <begin position="1"/>
        <end position="77"/>
    </location>
</feature>
<dbReference type="Gene3D" id="3.10.20.30">
    <property type="match status" value="1"/>
</dbReference>
<dbReference type="Proteomes" id="UP000006903">
    <property type="component" value="Chromosome"/>
</dbReference>
<dbReference type="InterPro" id="IPR012675">
    <property type="entry name" value="Beta-grasp_dom_sf"/>
</dbReference>
<dbReference type="InterPro" id="IPR036884">
    <property type="entry name" value="2Fe-2S-bd_dom_sf"/>
</dbReference>
<gene>
    <name evidence="7" type="ordered locus">DKAM_0738</name>
</gene>
<dbReference type="RefSeq" id="WP_012608405.1">
    <property type="nucleotide sequence ID" value="NC_011766.1"/>
</dbReference>
<keyword evidence="1" id="KW-0001">2Fe-2S</keyword>
<dbReference type="SUPFAM" id="SSF47741">
    <property type="entry name" value="CO dehydrogenase ISP C-domain like"/>
    <property type="match status" value="1"/>
</dbReference>
<dbReference type="GO" id="GO:0051537">
    <property type="term" value="F:2 iron, 2 sulfur cluster binding"/>
    <property type="evidence" value="ECO:0007669"/>
    <property type="project" value="UniProtKB-KW"/>
</dbReference>
<dbReference type="eggNOG" id="arCOG01925">
    <property type="taxonomic scope" value="Archaea"/>
</dbReference>
<dbReference type="InterPro" id="IPR051452">
    <property type="entry name" value="Diverse_Oxidoreductases"/>
</dbReference>
<dbReference type="STRING" id="490899.DKAM_0738"/>
<dbReference type="InterPro" id="IPR001041">
    <property type="entry name" value="2Fe-2S_ferredoxin-type"/>
</dbReference>
<dbReference type="InterPro" id="IPR002888">
    <property type="entry name" value="2Fe-2S-bd"/>
</dbReference>
<dbReference type="Pfam" id="PF00111">
    <property type="entry name" value="Fer2"/>
    <property type="match status" value="1"/>
</dbReference>
<dbReference type="Gene3D" id="1.10.150.120">
    <property type="entry name" value="[2Fe-2S]-binding domain"/>
    <property type="match status" value="1"/>
</dbReference>
<evidence type="ECO:0000259" key="6">
    <source>
        <dbReference type="PROSITE" id="PS51085"/>
    </source>
</evidence>
<dbReference type="PANTHER" id="PTHR44379">
    <property type="entry name" value="OXIDOREDUCTASE WITH IRON-SULFUR SUBUNIT"/>
    <property type="match status" value="1"/>
</dbReference>
<evidence type="ECO:0000313" key="7">
    <source>
        <dbReference type="EMBL" id="ACL11064.1"/>
    </source>
</evidence>
<dbReference type="PROSITE" id="PS51085">
    <property type="entry name" value="2FE2S_FER_2"/>
    <property type="match status" value="1"/>
</dbReference>
<dbReference type="SUPFAM" id="SSF54292">
    <property type="entry name" value="2Fe-2S ferredoxin-like"/>
    <property type="match status" value="1"/>
</dbReference>
<keyword evidence="4" id="KW-0408">Iron</keyword>
<evidence type="ECO:0000256" key="4">
    <source>
        <dbReference type="ARBA" id="ARBA00023004"/>
    </source>
</evidence>
<dbReference type="InterPro" id="IPR006058">
    <property type="entry name" value="2Fe2S_fd_BS"/>
</dbReference>
<dbReference type="PANTHER" id="PTHR44379:SF8">
    <property type="entry name" value="XANTHINE DEHYDROGENASE IRON-SULFUR-BINDING SUBUNIT XDHC-RELATED"/>
    <property type="match status" value="1"/>
</dbReference>
<dbReference type="GO" id="GO:0016491">
    <property type="term" value="F:oxidoreductase activity"/>
    <property type="evidence" value="ECO:0007669"/>
    <property type="project" value="UniProtKB-KW"/>
</dbReference>